<evidence type="ECO:0000313" key="1">
    <source>
        <dbReference type="EMBL" id="GAA1234881.1"/>
    </source>
</evidence>
<dbReference type="Proteomes" id="UP001500653">
    <property type="component" value="Unassembled WGS sequence"/>
</dbReference>
<sequence length="84" mass="8866">MNIQEQAQQLAALADQVPDGQAQAIVGELEGLRQQVAAVLGDTSSAQEIHGAIGQAVEQLTNVSAMLEQVKQVVVEKANHHQQG</sequence>
<dbReference type="RefSeq" id="WP_253863427.1">
    <property type="nucleotide sequence ID" value="NZ_BAAALN010000005.1"/>
</dbReference>
<organism evidence="1 2">
    <name type="scientific">Prauserella halophila</name>
    <dbReference type="NCBI Taxonomy" id="185641"/>
    <lineage>
        <taxon>Bacteria</taxon>
        <taxon>Bacillati</taxon>
        <taxon>Actinomycetota</taxon>
        <taxon>Actinomycetes</taxon>
        <taxon>Pseudonocardiales</taxon>
        <taxon>Pseudonocardiaceae</taxon>
        <taxon>Prauserella</taxon>
    </lineage>
</organism>
<reference evidence="2" key="1">
    <citation type="journal article" date="2019" name="Int. J. Syst. Evol. Microbiol.">
        <title>The Global Catalogue of Microorganisms (GCM) 10K type strain sequencing project: providing services to taxonomists for standard genome sequencing and annotation.</title>
        <authorList>
            <consortium name="The Broad Institute Genomics Platform"/>
            <consortium name="The Broad Institute Genome Sequencing Center for Infectious Disease"/>
            <person name="Wu L."/>
            <person name="Ma J."/>
        </authorList>
    </citation>
    <scope>NUCLEOTIDE SEQUENCE [LARGE SCALE GENOMIC DNA]</scope>
    <source>
        <strain evidence="2">JCM 13023</strain>
    </source>
</reference>
<proteinExistence type="predicted"/>
<protein>
    <submittedName>
        <fullName evidence="1">Uncharacterized protein</fullName>
    </submittedName>
</protein>
<comment type="caution">
    <text evidence="1">The sequence shown here is derived from an EMBL/GenBank/DDBJ whole genome shotgun (WGS) entry which is preliminary data.</text>
</comment>
<evidence type="ECO:0000313" key="2">
    <source>
        <dbReference type="Proteomes" id="UP001500653"/>
    </source>
</evidence>
<gene>
    <name evidence="1" type="ORF">GCM10009676_18380</name>
</gene>
<keyword evidence="2" id="KW-1185">Reference proteome</keyword>
<dbReference type="EMBL" id="BAAALN010000005">
    <property type="protein sequence ID" value="GAA1234881.1"/>
    <property type="molecule type" value="Genomic_DNA"/>
</dbReference>
<name>A0ABP4GXF4_9PSEU</name>
<accession>A0ABP4GXF4</accession>